<feature type="region of interest" description="Disordered" evidence="1">
    <location>
        <begin position="377"/>
        <end position="406"/>
    </location>
</feature>
<protein>
    <recommendedName>
        <fullName evidence="4">F-box domain-containing protein</fullName>
    </recommendedName>
</protein>
<reference evidence="2" key="1">
    <citation type="journal article" date="2020" name="Stud. Mycol.">
        <title>101 Dothideomycetes genomes: a test case for predicting lifestyles and emergence of pathogens.</title>
        <authorList>
            <person name="Haridas S."/>
            <person name="Albert R."/>
            <person name="Binder M."/>
            <person name="Bloem J."/>
            <person name="Labutti K."/>
            <person name="Salamov A."/>
            <person name="Andreopoulos B."/>
            <person name="Baker S."/>
            <person name="Barry K."/>
            <person name="Bills G."/>
            <person name="Bluhm B."/>
            <person name="Cannon C."/>
            <person name="Castanera R."/>
            <person name="Culley D."/>
            <person name="Daum C."/>
            <person name="Ezra D."/>
            <person name="Gonzalez J."/>
            <person name="Henrissat B."/>
            <person name="Kuo A."/>
            <person name="Liang C."/>
            <person name="Lipzen A."/>
            <person name="Lutzoni F."/>
            <person name="Magnuson J."/>
            <person name="Mondo S."/>
            <person name="Nolan M."/>
            <person name="Ohm R."/>
            <person name="Pangilinan J."/>
            <person name="Park H.-J."/>
            <person name="Ramirez L."/>
            <person name="Alfaro M."/>
            <person name="Sun H."/>
            <person name="Tritt A."/>
            <person name="Yoshinaga Y."/>
            <person name="Zwiers L.-H."/>
            <person name="Turgeon B."/>
            <person name="Goodwin S."/>
            <person name="Spatafora J."/>
            <person name="Crous P."/>
            <person name="Grigoriev I."/>
        </authorList>
    </citation>
    <scope>NUCLEOTIDE SEQUENCE</scope>
    <source>
        <strain evidence="2">CBS 269.34</strain>
    </source>
</reference>
<feature type="compositionally biased region" description="Acidic residues" evidence="1">
    <location>
        <begin position="388"/>
        <end position="403"/>
    </location>
</feature>
<gene>
    <name evidence="2" type="ORF">BU16DRAFT_580782</name>
</gene>
<name>A0A6A6QWW7_9PEZI</name>
<keyword evidence="3" id="KW-1185">Reference proteome</keyword>
<proteinExistence type="predicted"/>
<dbReference type="AlphaFoldDB" id="A0A6A6QWW7"/>
<feature type="region of interest" description="Disordered" evidence="1">
    <location>
        <begin position="144"/>
        <end position="172"/>
    </location>
</feature>
<organism evidence="2 3">
    <name type="scientific">Lophium mytilinum</name>
    <dbReference type="NCBI Taxonomy" id="390894"/>
    <lineage>
        <taxon>Eukaryota</taxon>
        <taxon>Fungi</taxon>
        <taxon>Dikarya</taxon>
        <taxon>Ascomycota</taxon>
        <taxon>Pezizomycotina</taxon>
        <taxon>Dothideomycetes</taxon>
        <taxon>Pleosporomycetidae</taxon>
        <taxon>Mytilinidiales</taxon>
        <taxon>Mytilinidiaceae</taxon>
        <taxon>Lophium</taxon>
    </lineage>
</organism>
<dbReference type="Proteomes" id="UP000799750">
    <property type="component" value="Unassembled WGS sequence"/>
</dbReference>
<sequence>MMSSNTLNPRICALPVEMTHAILDFLPLSCVLELSIQSSRASSRLLSSPTWRPLFTSSTRLELFQKLYYLILDIHTLYCPTPFVHGEWKTSPELTLTYRWYAVRKWMRRMDPVIDLFTQMEECVVGALRALAFTSRLRALDSPSARKGKKEQSQLSKSRAKWPSWNRGSDDSVKSGFEVERFRVFLDSFKIAQRRKNLLESTNLCKLAALLEKCMEEVGVMAGAHEECKEEISVMVAAEETPRKSLQPLIAFVQRQIKDCLHRPILRPSTVPGDPFYLETSLPYDTLVVLLVQTPLTLSPLLGSDPTARPPVPADANSSSRDFARLYFDRDGCASGREQCPYSEYPATFFYTFINGLGINAPISGLREADKRVSTRSVPWDPKNIGEMGEELDDDEEVETEEEKEQREATKWMAAFLKCAAYFENRFPGIRREVEERYVSVDCDVDEEL</sequence>
<evidence type="ECO:0000313" key="3">
    <source>
        <dbReference type="Proteomes" id="UP000799750"/>
    </source>
</evidence>
<evidence type="ECO:0008006" key="4">
    <source>
        <dbReference type="Google" id="ProtNLM"/>
    </source>
</evidence>
<dbReference type="EMBL" id="MU004187">
    <property type="protein sequence ID" value="KAF2496699.1"/>
    <property type="molecule type" value="Genomic_DNA"/>
</dbReference>
<accession>A0A6A6QWW7</accession>
<evidence type="ECO:0000256" key="1">
    <source>
        <dbReference type="SAM" id="MobiDB-lite"/>
    </source>
</evidence>
<dbReference type="OrthoDB" id="10411074at2759"/>
<evidence type="ECO:0000313" key="2">
    <source>
        <dbReference type="EMBL" id="KAF2496699.1"/>
    </source>
</evidence>